<dbReference type="PROSITE" id="PS50042">
    <property type="entry name" value="CNMP_BINDING_3"/>
    <property type="match status" value="1"/>
</dbReference>
<reference evidence="8 9" key="1">
    <citation type="submission" date="2018-10" db="EMBL/GenBank/DDBJ databases">
        <title>Genomic Encyclopedia of Type Strains, Phase IV (KMG-IV): sequencing the most valuable type-strain genomes for metagenomic binning, comparative biology and taxonomic classification.</title>
        <authorList>
            <person name="Goeker M."/>
        </authorList>
    </citation>
    <scope>NUCLEOTIDE SEQUENCE [LARGE SCALE GENOMIC DNA]</scope>
    <source>
        <strain evidence="8 9">DSM 26916</strain>
    </source>
</reference>
<dbReference type="AlphaFoldDB" id="A0A497XFR3"/>
<feature type="domain" description="Cyclic nucleotide-binding" evidence="6">
    <location>
        <begin position="598"/>
        <end position="718"/>
    </location>
</feature>
<dbReference type="InterPro" id="IPR018490">
    <property type="entry name" value="cNMP-bd_dom_sf"/>
</dbReference>
<dbReference type="EMBL" id="RCCI01000005">
    <property type="protein sequence ID" value="RLJ64948.1"/>
    <property type="molecule type" value="Genomic_DNA"/>
</dbReference>
<dbReference type="SUPFAM" id="SSF51206">
    <property type="entry name" value="cAMP-binding domain-like"/>
    <property type="match status" value="1"/>
</dbReference>
<feature type="transmembrane region" description="Helical" evidence="5">
    <location>
        <begin position="302"/>
        <end position="326"/>
    </location>
</feature>
<dbReference type="InterPro" id="IPR002645">
    <property type="entry name" value="STAS_dom"/>
</dbReference>
<keyword evidence="9" id="KW-1185">Reference proteome</keyword>
<feature type="transmembrane region" description="Helical" evidence="5">
    <location>
        <begin position="263"/>
        <end position="282"/>
    </location>
</feature>
<dbReference type="CDD" id="cd00038">
    <property type="entry name" value="CAP_ED"/>
    <property type="match status" value="1"/>
</dbReference>
<proteinExistence type="predicted"/>
<dbReference type="SMART" id="SM00100">
    <property type="entry name" value="cNMP"/>
    <property type="match status" value="1"/>
</dbReference>
<accession>A0A497XFR3</accession>
<protein>
    <submittedName>
        <fullName evidence="8">SulP family sulfate permease</fullName>
    </submittedName>
</protein>
<dbReference type="CDD" id="cd07042">
    <property type="entry name" value="STAS_SulP_like_sulfate_transporter"/>
    <property type="match status" value="1"/>
</dbReference>
<gene>
    <name evidence="8" type="ORF">DFR35_1600</name>
</gene>
<dbReference type="Proteomes" id="UP000268908">
    <property type="component" value="Unassembled WGS sequence"/>
</dbReference>
<name>A0A497XFR3_9PROT</name>
<dbReference type="SUPFAM" id="SSF52091">
    <property type="entry name" value="SpoIIaa-like"/>
    <property type="match status" value="1"/>
</dbReference>
<dbReference type="Pfam" id="PF01740">
    <property type="entry name" value="STAS"/>
    <property type="match status" value="1"/>
</dbReference>
<evidence type="ECO:0000259" key="7">
    <source>
        <dbReference type="PROSITE" id="PS50801"/>
    </source>
</evidence>
<evidence type="ECO:0000313" key="8">
    <source>
        <dbReference type="EMBL" id="RLJ64948.1"/>
    </source>
</evidence>
<dbReference type="Pfam" id="PF00916">
    <property type="entry name" value="Sulfate_transp"/>
    <property type="match status" value="1"/>
</dbReference>
<dbReference type="InterPro" id="IPR036513">
    <property type="entry name" value="STAS_dom_sf"/>
</dbReference>
<dbReference type="InterPro" id="IPR000595">
    <property type="entry name" value="cNMP-bd_dom"/>
</dbReference>
<evidence type="ECO:0000256" key="2">
    <source>
        <dbReference type="ARBA" id="ARBA00022692"/>
    </source>
</evidence>
<keyword evidence="3 5" id="KW-1133">Transmembrane helix</keyword>
<sequence length="735" mass="78523">MPLPSPARLSPNLAGDFWGGLAAMLVALPSAIAFGVTIYSPLGGSYAAYGALAGILGATALGLISPALGGTQRLITAPCAPAAAVLSAFAIEFLHQGAALEATLLMLVIIGLMAGTLQVIFGSVGLGRLIKYMPYPVVSGYLSGVGLIIIASQVPKLLGVPKEIHFWHSLVAADAWRWQGIVVGAITIIVMVGAPKVTRRVPAAILGLAAGVLAYFGLGLFDPALLVVEGNRLIVGPMGGGGGFSEAFMGRFHAMADIELSQLQMLLVPSLTLAVLLSIDTLKTCVVLDALTRSRHNSNRELVAQGLGNIASAVVGGIPGAGTMGATLVNMSSGAASRVSGVMEGVLALVAFLVLGSLIAWVPVAALAGILIVIGVRMIDRHSLQLLKSHHTILDFFVILSVVTVALTVGLIPASGTGIVLAIFLFIREQIGGSIIRRKAYGNQSFSKQIRLQEEMEVLEQRGDQAVIFELQGALFFGTTDQLYTILEPELKTRKYIVLDMRRVQTIDVTAAHMLDQIRDMMAEKDGFLVFSQLPQNLPSGRDMQHYFDQTGLAPSKSAARIFGELDGAQEWIENRILKEAALERAEEKPLDLHELELFKGRKEATLAALEVHFEKRSCRAGDKIFARGDAGDELFLVRRGSVRIMLPLNDKQARHISTFGRGDFFGEMAFLDGDARSADAIAFTDVDLFVLSRKTFEVLADEHKKVAVKLMEGLASVLAGRLRYANAELQALES</sequence>
<dbReference type="PROSITE" id="PS50801">
    <property type="entry name" value="STAS"/>
    <property type="match status" value="1"/>
</dbReference>
<evidence type="ECO:0000256" key="4">
    <source>
        <dbReference type="ARBA" id="ARBA00023136"/>
    </source>
</evidence>
<dbReference type="Gene3D" id="3.30.750.24">
    <property type="entry name" value="STAS domain"/>
    <property type="match status" value="1"/>
</dbReference>
<dbReference type="PANTHER" id="PTHR43310">
    <property type="entry name" value="SULFATE TRANSPORTER YBAR-RELATED"/>
    <property type="match status" value="1"/>
</dbReference>
<feature type="transmembrane region" description="Helical" evidence="5">
    <location>
        <begin position="138"/>
        <end position="155"/>
    </location>
</feature>
<evidence type="ECO:0000313" key="9">
    <source>
        <dbReference type="Proteomes" id="UP000268908"/>
    </source>
</evidence>
<feature type="transmembrane region" description="Helical" evidence="5">
    <location>
        <begin position="396"/>
        <end position="427"/>
    </location>
</feature>
<evidence type="ECO:0000259" key="6">
    <source>
        <dbReference type="PROSITE" id="PS50042"/>
    </source>
</evidence>
<comment type="caution">
    <text evidence="8">The sequence shown here is derived from an EMBL/GenBank/DDBJ whole genome shotgun (WGS) entry which is preliminary data.</text>
</comment>
<dbReference type="Gene3D" id="2.60.120.10">
    <property type="entry name" value="Jelly Rolls"/>
    <property type="match status" value="1"/>
</dbReference>
<evidence type="ECO:0000256" key="5">
    <source>
        <dbReference type="SAM" id="Phobius"/>
    </source>
</evidence>
<evidence type="ECO:0000256" key="1">
    <source>
        <dbReference type="ARBA" id="ARBA00004141"/>
    </source>
</evidence>
<feature type="transmembrane region" description="Helical" evidence="5">
    <location>
        <begin position="104"/>
        <end position="126"/>
    </location>
</feature>
<comment type="subcellular location">
    <subcellularLocation>
        <location evidence="1">Membrane</location>
        <topology evidence="1">Multi-pass membrane protein</topology>
    </subcellularLocation>
</comment>
<dbReference type="InterPro" id="IPR011547">
    <property type="entry name" value="SLC26A/SulP_dom"/>
</dbReference>
<feature type="transmembrane region" description="Helical" evidence="5">
    <location>
        <begin position="201"/>
        <end position="221"/>
    </location>
</feature>
<organism evidence="8 9">
    <name type="scientific">Sulfurisoma sediminicola</name>
    <dbReference type="NCBI Taxonomy" id="1381557"/>
    <lineage>
        <taxon>Bacteria</taxon>
        <taxon>Pseudomonadati</taxon>
        <taxon>Pseudomonadota</taxon>
        <taxon>Betaproteobacteria</taxon>
        <taxon>Nitrosomonadales</taxon>
        <taxon>Sterolibacteriaceae</taxon>
        <taxon>Sulfurisoma</taxon>
    </lineage>
</organism>
<feature type="domain" description="STAS" evidence="7">
    <location>
        <begin position="456"/>
        <end position="573"/>
    </location>
</feature>
<feature type="transmembrane region" description="Helical" evidence="5">
    <location>
        <begin position="175"/>
        <end position="194"/>
    </location>
</feature>
<keyword evidence="4 5" id="KW-0472">Membrane</keyword>
<dbReference type="RefSeq" id="WP_121241386.1">
    <property type="nucleotide sequence ID" value="NZ_BHVV01000006.1"/>
</dbReference>
<dbReference type="Pfam" id="PF00027">
    <property type="entry name" value="cNMP_binding"/>
    <property type="match status" value="1"/>
</dbReference>
<dbReference type="InterPro" id="IPR052706">
    <property type="entry name" value="Membrane-Transporter-like"/>
</dbReference>
<feature type="transmembrane region" description="Helical" evidence="5">
    <location>
        <begin position="346"/>
        <end position="376"/>
    </location>
</feature>
<feature type="transmembrane region" description="Helical" evidence="5">
    <location>
        <begin position="21"/>
        <end position="40"/>
    </location>
</feature>
<dbReference type="OrthoDB" id="9769739at2"/>
<dbReference type="GO" id="GO:0016020">
    <property type="term" value="C:membrane"/>
    <property type="evidence" value="ECO:0007669"/>
    <property type="project" value="UniProtKB-SubCell"/>
</dbReference>
<keyword evidence="2 5" id="KW-0812">Transmembrane</keyword>
<dbReference type="PANTHER" id="PTHR43310:SF1">
    <property type="entry name" value="SULFATE TRANSPORTER YBAR-RELATED"/>
    <property type="match status" value="1"/>
</dbReference>
<feature type="transmembrane region" description="Helical" evidence="5">
    <location>
        <begin position="46"/>
        <end position="68"/>
    </location>
</feature>
<dbReference type="InterPro" id="IPR014710">
    <property type="entry name" value="RmlC-like_jellyroll"/>
</dbReference>
<evidence type="ECO:0000256" key="3">
    <source>
        <dbReference type="ARBA" id="ARBA00022989"/>
    </source>
</evidence>